<keyword evidence="2" id="KW-1185">Reference proteome</keyword>
<dbReference type="AlphaFoldDB" id="A0A926N9X5"/>
<evidence type="ECO:0000313" key="2">
    <source>
        <dbReference type="Proteomes" id="UP000661691"/>
    </source>
</evidence>
<proteinExistence type="predicted"/>
<evidence type="ECO:0000313" key="1">
    <source>
        <dbReference type="EMBL" id="MBD1372906.1"/>
    </source>
</evidence>
<comment type="caution">
    <text evidence="1">The sequence shown here is derived from an EMBL/GenBank/DDBJ whole genome shotgun (WGS) entry which is preliminary data.</text>
</comment>
<accession>A0A926N9X5</accession>
<gene>
    <name evidence="1" type="ORF">IC620_11115</name>
</gene>
<reference evidence="1" key="1">
    <citation type="submission" date="2020-09" db="EMBL/GenBank/DDBJ databases">
        <title>A novel bacterium of genus Hazenella, isolated from South China Sea.</title>
        <authorList>
            <person name="Huang H."/>
            <person name="Mo K."/>
            <person name="Hu Y."/>
        </authorList>
    </citation>
    <scope>NUCLEOTIDE SEQUENCE</scope>
    <source>
        <strain evidence="1">IB182357</strain>
    </source>
</reference>
<dbReference type="Proteomes" id="UP000661691">
    <property type="component" value="Unassembled WGS sequence"/>
</dbReference>
<dbReference type="RefSeq" id="WP_191142215.1">
    <property type="nucleotide sequence ID" value="NZ_JACXAH010000014.1"/>
</dbReference>
<sequence>MGYYVFTTFLNYTFRYITELKTLVPLAAVKFKVSVNESMMPETPVAVLNQTAVSYLNAWQGKFLVQQGVSIPPALNIFPIYRVNYSPNLIYTAQALYRDFFYLFSSPSIGAQLISVETVHNQNQSYTYSP</sequence>
<protein>
    <submittedName>
        <fullName evidence="1">Uncharacterized protein</fullName>
    </submittedName>
</protein>
<name>A0A926N9X5_9BACL</name>
<organism evidence="1 2">
    <name type="scientific">Polycladospora coralii</name>
    <dbReference type="NCBI Taxonomy" id="2771432"/>
    <lineage>
        <taxon>Bacteria</taxon>
        <taxon>Bacillati</taxon>
        <taxon>Bacillota</taxon>
        <taxon>Bacilli</taxon>
        <taxon>Bacillales</taxon>
        <taxon>Thermoactinomycetaceae</taxon>
        <taxon>Polycladospora</taxon>
    </lineage>
</organism>
<dbReference type="EMBL" id="JACXAH010000014">
    <property type="protein sequence ID" value="MBD1372906.1"/>
    <property type="molecule type" value="Genomic_DNA"/>
</dbReference>